<dbReference type="Proteomes" id="UP000251166">
    <property type="component" value="Plasmid unnamed1"/>
</dbReference>
<accession>A0A2Z4YRR3</accession>
<protein>
    <submittedName>
        <fullName evidence="1">Uncharacterized protein</fullName>
    </submittedName>
</protein>
<name>A0A2Z4YRR3_RHILE</name>
<dbReference type="RefSeq" id="WP_112907522.1">
    <property type="nucleotide sequence ID" value="NZ_CP030761.1"/>
</dbReference>
<proteinExistence type="predicted"/>
<dbReference type="EMBL" id="CP030761">
    <property type="protein sequence ID" value="AXA43015.1"/>
    <property type="molecule type" value="Genomic_DNA"/>
</dbReference>
<geneLocation type="plasmid" evidence="1 2">
    <name>unnamed1</name>
</geneLocation>
<gene>
    <name evidence="1" type="ORF">DLJ82_5454</name>
</gene>
<evidence type="ECO:0000313" key="1">
    <source>
        <dbReference type="EMBL" id="AXA43015.1"/>
    </source>
</evidence>
<organism evidence="1 2">
    <name type="scientific">Rhizobium leguminosarum</name>
    <dbReference type="NCBI Taxonomy" id="384"/>
    <lineage>
        <taxon>Bacteria</taxon>
        <taxon>Pseudomonadati</taxon>
        <taxon>Pseudomonadota</taxon>
        <taxon>Alphaproteobacteria</taxon>
        <taxon>Hyphomicrobiales</taxon>
        <taxon>Rhizobiaceae</taxon>
        <taxon>Rhizobium/Agrobacterium group</taxon>
        <taxon>Rhizobium</taxon>
    </lineage>
</organism>
<keyword evidence="1" id="KW-0614">Plasmid</keyword>
<sequence>MSSKKIARYVCVPTVFGLFNVVDTTSGLPAEVHATAVLLKRDEAQRLISWLKTRGAEALVLPSRPLQRKKLNNAMPSAGANQKAWTSEFEVSGVRTS</sequence>
<dbReference type="AlphaFoldDB" id="A0A2Z4YRR3"/>
<reference evidence="1 2" key="1">
    <citation type="submission" date="2018-07" db="EMBL/GenBank/DDBJ databases">
        <title>Rhizobium leguminosarum strain:ATCC 14479 Genome sequencing and assembly.</title>
        <authorList>
            <person name="Chakraborty R."/>
        </authorList>
    </citation>
    <scope>NUCLEOTIDE SEQUENCE [LARGE SCALE GENOMIC DNA]</scope>
    <source>
        <strain evidence="1 2">ATCC 14479</strain>
        <plasmid evidence="2">Plasmid unnamed1</plasmid>
    </source>
</reference>
<evidence type="ECO:0000313" key="2">
    <source>
        <dbReference type="Proteomes" id="UP000251166"/>
    </source>
</evidence>